<accession>A0A9X4P3Q8</accession>
<evidence type="ECO:0000313" key="2">
    <source>
        <dbReference type="Proteomes" id="UP001152876"/>
    </source>
</evidence>
<dbReference type="EMBL" id="AOGK01000007">
    <property type="protein sequence ID" value="MDG5975628.1"/>
    <property type="molecule type" value="Genomic_DNA"/>
</dbReference>
<comment type="caution">
    <text evidence="1">The sequence shown here is derived from an EMBL/GenBank/DDBJ whole genome shotgun (WGS) entry which is preliminary data.</text>
</comment>
<gene>
    <name evidence="1" type="ORF">H010_10221</name>
</gene>
<protein>
    <submittedName>
        <fullName evidence="1">Uncharacterized protein</fullName>
    </submittedName>
</protein>
<evidence type="ECO:0000313" key="1">
    <source>
        <dbReference type="EMBL" id="MDG5975628.1"/>
    </source>
</evidence>
<dbReference type="AlphaFoldDB" id="A0A9X4P3Q8"/>
<sequence length="268" mass="30005">MDKFPAEFAEMLSAPGKAMLRQGFADTARFAGRAATQDAGSGQTPLAFLPGMLSKTWAMQARRLLDATMPAHVRRIESRIPPETITGMRRNYTEQLPKSMRIQTAYFDSPRSAAYRAAAEIGLLQMLRSESLALFAERITGLPLERRRGVQLILYEPGDYSGPHNDHHPENAHAREGFVDLHISLCNEGVQDQFLVCEEHGHLTGVYPAASDGSVALYRLPFWHYTTPLRAKPGAEHKARRWLLLATFDLRQPSRRDHRATAGRSRSA</sequence>
<dbReference type="Proteomes" id="UP001152876">
    <property type="component" value="Unassembled WGS sequence"/>
</dbReference>
<dbReference type="OrthoDB" id="7351797at2"/>
<name>A0A9X4P3Q8_9BURK</name>
<dbReference type="RefSeq" id="WP_068171390.1">
    <property type="nucleotide sequence ID" value="NZ_AOGK01000007.1"/>
</dbReference>
<organism evidence="1 2">
    <name type="scientific">Hydrogenophaga taeniospiralis CCUG 15921</name>
    <dbReference type="NCBI Taxonomy" id="1281780"/>
    <lineage>
        <taxon>Bacteria</taxon>
        <taxon>Pseudomonadati</taxon>
        <taxon>Pseudomonadota</taxon>
        <taxon>Betaproteobacteria</taxon>
        <taxon>Burkholderiales</taxon>
        <taxon>Comamonadaceae</taxon>
        <taxon>Hydrogenophaga</taxon>
    </lineage>
</organism>
<proteinExistence type="predicted"/>
<keyword evidence="2" id="KW-1185">Reference proteome</keyword>
<reference evidence="1" key="1">
    <citation type="submission" date="2013-01" db="EMBL/GenBank/DDBJ databases">
        <title>Genome draft of Hydrogenophaga taeniospiralis 2K1.</title>
        <authorList>
            <person name="Gomila M."/>
            <person name="Lalucat J."/>
        </authorList>
    </citation>
    <scope>NUCLEOTIDE SEQUENCE</scope>
    <source>
        <strain evidence="1">CCUG 15921</strain>
    </source>
</reference>